<feature type="region of interest" description="Disordered" evidence="1">
    <location>
        <begin position="1"/>
        <end position="75"/>
    </location>
</feature>
<dbReference type="RefSeq" id="XP_028145650.1">
    <property type="nucleotide sequence ID" value="XM_028289849.1"/>
</dbReference>
<dbReference type="InParanoid" id="A0A6P7GPF1"/>
<evidence type="ECO:0000259" key="2">
    <source>
        <dbReference type="Pfam" id="PF13843"/>
    </source>
</evidence>
<dbReference type="PANTHER" id="PTHR46599:SF3">
    <property type="entry name" value="PIGGYBAC TRANSPOSABLE ELEMENT-DERIVED PROTEIN 4"/>
    <property type="match status" value="1"/>
</dbReference>
<protein>
    <submittedName>
        <fullName evidence="3">PiggyBac transposable element-derived protein 3-like</fullName>
    </submittedName>
</protein>
<accession>A0A6P7GPF1</accession>
<reference evidence="3" key="1">
    <citation type="submission" date="2025-08" db="UniProtKB">
        <authorList>
            <consortium name="RefSeq"/>
        </authorList>
    </citation>
    <scope>IDENTIFICATION</scope>
    <source>
        <tissue evidence="3">Whole insect</tissue>
    </source>
</reference>
<organism evidence="3">
    <name type="scientific">Diabrotica virgifera virgifera</name>
    <name type="common">western corn rootworm</name>
    <dbReference type="NCBI Taxonomy" id="50390"/>
    <lineage>
        <taxon>Eukaryota</taxon>
        <taxon>Metazoa</taxon>
        <taxon>Ecdysozoa</taxon>
        <taxon>Arthropoda</taxon>
        <taxon>Hexapoda</taxon>
        <taxon>Insecta</taxon>
        <taxon>Pterygota</taxon>
        <taxon>Neoptera</taxon>
        <taxon>Endopterygota</taxon>
        <taxon>Coleoptera</taxon>
        <taxon>Polyphaga</taxon>
        <taxon>Cucujiformia</taxon>
        <taxon>Chrysomeloidea</taxon>
        <taxon>Chrysomelidae</taxon>
        <taxon>Galerucinae</taxon>
        <taxon>Diabroticina</taxon>
        <taxon>Diabroticites</taxon>
        <taxon>Diabrotica</taxon>
    </lineage>
</organism>
<evidence type="ECO:0000256" key="1">
    <source>
        <dbReference type="SAM" id="MobiDB-lite"/>
    </source>
</evidence>
<name>A0A6P7GPF1_DIAVI</name>
<proteinExistence type="predicted"/>
<sequence length="268" mass="30435">MGNDGVFALIEEIPSDGESEASDIDSDVEDLGNSEPDNGIPGTQHSLEEMNQMVDEGEHEKENNESVFSDSDDCTPLSVFGKRKRKLTKQKQTARKKNNNVHVKKNEIVKWSENIQTYYKTPSSFVEEVGPDIPDLLEDPLELFMLLFSEELLDILVFQTNLYATQMNQGNANKFTPTNREEMKCFLGINILMGIKHLPSYKDYWSSRTDLRDGFIASYMSRNRFIHIAVDDKFSLKRSVVASNGRETLSFVTKNIPGPSYCIENVDN</sequence>
<dbReference type="PANTHER" id="PTHR46599">
    <property type="entry name" value="PIGGYBAC TRANSPOSABLE ELEMENT-DERIVED PROTEIN 4"/>
    <property type="match status" value="1"/>
</dbReference>
<gene>
    <name evidence="3" type="primary">LOC114339230</name>
</gene>
<dbReference type="AlphaFoldDB" id="A0A6P7GPF1"/>
<dbReference type="InterPro" id="IPR029526">
    <property type="entry name" value="PGBD"/>
</dbReference>
<feature type="compositionally biased region" description="Acidic residues" evidence="1">
    <location>
        <begin position="13"/>
        <end position="32"/>
    </location>
</feature>
<feature type="domain" description="PiggyBac transposable element-derived protein" evidence="2">
    <location>
        <begin position="139"/>
        <end position="235"/>
    </location>
</feature>
<evidence type="ECO:0000313" key="3">
    <source>
        <dbReference type="RefSeq" id="XP_028145650.1"/>
    </source>
</evidence>
<dbReference type="Pfam" id="PF13843">
    <property type="entry name" value="DDE_Tnp_1_7"/>
    <property type="match status" value="1"/>
</dbReference>